<sequence length="95" mass="10896">MENYNNPTISLEDLNIFEQKVNQGTISQEDLELINKFMTSIGLQNFLLDKLRELNVLSFEEYVLKVTGRDNDSTLEARLRGTVLGVISALRTYLK</sequence>
<evidence type="ECO:0000313" key="2">
    <source>
        <dbReference type="Proteomes" id="UP000249819"/>
    </source>
</evidence>
<dbReference type="EMBL" id="QLMA01000005">
    <property type="protein sequence ID" value="RAJ80024.1"/>
    <property type="molecule type" value="Genomic_DNA"/>
</dbReference>
<keyword evidence="2" id="KW-1185">Reference proteome</keyword>
<name>A0A327VYZ4_9BACT</name>
<evidence type="ECO:0000313" key="1">
    <source>
        <dbReference type="EMBL" id="RAJ80024.1"/>
    </source>
</evidence>
<comment type="caution">
    <text evidence="1">The sequence shown here is derived from an EMBL/GenBank/DDBJ whole genome shotgun (WGS) entry which is preliminary data.</text>
</comment>
<protein>
    <submittedName>
        <fullName evidence="1">Uncharacterized protein</fullName>
    </submittedName>
</protein>
<gene>
    <name evidence="1" type="ORF">CLV59_105131</name>
</gene>
<proteinExistence type="predicted"/>
<organism evidence="1 2">
    <name type="scientific">Chitinophaga dinghuensis</name>
    <dbReference type="NCBI Taxonomy" id="1539050"/>
    <lineage>
        <taxon>Bacteria</taxon>
        <taxon>Pseudomonadati</taxon>
        <taxon>Bacteroidota</taxon>
        <taxon>Chitinophagia</taxon>
        <taxon>Chitinophagales</taxon>
        <taxon>Chitinophagaceae</taxon>
        <taxon>Chitinophaga</taxon>
    </lineage>
</organism>
<reference evidence="1 2" key="1">
    <citation type="submission" date="2018-06" db="EMBL/GenBank/DDBJ databases">
        <title>Genomic Encyclopedia of Archaeal and Bacterial Type Strains, Phase II (KMG-II): from individual species to whole genera.</title>
        <authorList>
            <person name="Goeker M."/>
        </authorList>
    </citation>
    <scope>NUCLEOTIDE SEQUENCE [LARGE SCALE GENOMIC DNA]</scope>
    <source>
        <strain evidence="1 2">DSM 29821</strain>
    </source>
</reference>
<dbReference type="Proteomes" id="UP000249819">
    <property type="component" value="Unassembled WGS sequence"/>
</dbReference>
<accession>A0A327VYZ4</accession>
<dbReference type="RefSeq" id="WP_111593053.1">
    <property type="nucleotide sequence ID" value="NZ_QLMA01000005.1"/>
</dbReference>
<dbReference type="AlphaFoldDB" id="A0A327VYZ4"/>